<keyword evidence="9" id="KW-0902">Two-component regulatory system</keyword>
<dbReference type="SMART" id="SM00387">
    <property type="entry name" value="HATPase_c"/>
    <property type="match status" value="1"/>
</dbReference>
<dbReference type="PROSITE" id="PS50109">
    <property type="entry name" value="HIS_KIN"/>
    <property type="match status" value="1"/>
</dbReference>
<dbReference type="Gene3D" id="1.10.287.130">
    <property type="match status" value="1"/>
</dbReference>
<evidence type="ECO:0000256" key="10">
    <source>
        <dbReference type="ARBA" id="ARBA00023136"/>
    </source>
</evidence>
<evidence type="ECO:0000256" key="5">
    <source>
        <dbReference type="ARBA" id="ARBA00022679"/>
    </source>
</evidence>
<dbReference type="GO" id="GO:0009927">
    <property type="term" value="F:histidine phosphotransfer kinase activity"/>
    <property type="evidence" value="ECO:0007669"/>
    <property type="project" value="TreeGrafter"/>
</dbReference>
<evidence type="ECO:0000313" key="12">
    <source>
        <dbReference type="EMBL" id="PZF78339.1"/>
    </source>
</evidence>
<proteinExistence type="predicted"/>
<dbReference type="InterPro" id="IPR036890">
    <property type="entry name" value="HATPase_C_sf"/>
</dbReference>
<keyword evidence="13" id="KW-1185">Reference proteome</keyword>
<dbReference type="SUPFAM" id="SSF47384">
    <property type="entry name" value="Homodimeric domain of signal transducing histidine kinase"/>
    <property type="match status" value="1"/>
</dbReference>
<gene>
    <name evidence="12" type="ORF">DK847_00485</name>
</gene>
<comment type="subcellular location">
    <subcellularLocation>
        <location evidence="2">Membrane</location>
    </subcellularLocation>
</comment>
<dbReference type="GO" id="GO:0005524">
    <property type="term" value="F:ATP binding"/>
    <property type="evidence" value="ECO:0007669"/>
    <property type="project" value="UniProtKB-KW"/>
</dbReference>
<evidence type="ECO:0000256" key="4">
    <source>
        <dbReference type="ARBA" id="ARBA00022553"/>
    </source>
</evidence>
<accession>A0A2W2BQ77</accession>
<dbReference type="Pfam" id="PF00512">
    <property type="entry name" value="HisKA"/>
    <property type="match status" value="1"/>
</dbReference>
<organism evidence="12 13">
    <name type="scientific">Aestuariivirga litoralis</name>
    <dbReference type="NCBI Taxonomy" id="2650924"/>
    <lineage>
        <taxon>Bacteria</taxon>
        <taxon>Pseudomonadati</taxon>
        <taxon>Pseudomonadota</taxon>
        <taxon>Alphaproteobacteria</taxon>
        <taxon>Hyphomicrobiales</taxon>
        <taxon>Aestuariivirgaceae</taxon>
        <taxon>Aestuariivirga</taxon>
    </lineage>
</organism>
<evidence type="ECO:0000256" key="7">
    <source>
        <dbReference type="ARBA" id="ARBA00022777"/>
    </source>
</evidence>
<evidence type="ECO:0000256" key="9">
    <source>
        <dbReference type="ARBA" id="ARBA00023012"/>
    </source>
</evidence>
<dbReference type="SUPFAM" id="SSF55874">
    <property type="entry name" value="ATPase domain of HSP90 chaperone/DNA topoisomerase II/histidine kinase"/>
    <property type="match status" value="1"/>
</dbReference>
<keyword evidence="5" id="KW-0808">Transferase</keyword>
<comment type="caution">
    <text evidence="12">The sequence shown here is derived from an EMBL/GenBank/DDBJ whole genome shotgun (WGS) entry which is preliminary data.</text>
</comment>
<keyword evidence="10" id="KW-0472">Membrane</keyword>
<dbReference type="InterPro" id="IPR003661">
    <property type="entry name" value="HisK_dim/P_dom"/>
</dbReference>
<dbReference type="Proteomes" id="UP000248795">
    <property type="component" value="Unassembled WGS sequence"/>
</dbReference>
<evidence type="ECO:0000256" key="2">
    <source>
        <dbReference type="ARBA" id="ARBA00004370"/>
    </source>
</evidence>
<reference evidence="13" key="1">
    <citation type="submission" date="2018-06" db="EMBL/GenBank/DDBJ databases">
        <title>Aestuariibacter litoralis strain KCTC 52945T.</title>
        <authorList>
            <person name="Li X."/>
            <person name="Salam N."/>
            <person name="Li J.-L."/>
            <person name="Chen Y.-M."/>
            <person name="Yang Z.-W."/>
            <person name="Zhang L.-Y."/>
            <person name="Han M.-X."/>
            <person name="Xiao M."/>
            <person name="Li W.-J."/>
        </authorList>
    </citation>
    <scope>NUCLEOTIDE SEQUENCE [LARGE SCALE GENOMIC DNA]</scope>
    <source>
        <strain evidence="13">KCTC 52945</strain>
    </source>
</reference>
<keyword evidence="4" id="KW-0597">Phosphoprotein</keyword>
<dbReference type="PANTHER" id="PTHR43047:SF72">
    <property type="entry name" value="OSMOSENSING HISTIDINE PROTEIN KINASE SLN1"/>
    <property type="match status" value="1"/>
</dbReference>
<evidence type="ECO:0000256" key="1">
    <source>
        <dbReference type="ARBA" id="ARBA00000085"/>
    </source>
</evidence>
<keyword evidence="6" id="KW-0547">Nucleotide-binding</keyword>
<dbReference type="InterPro" id="IPR004358">
    <property type="entry name" value="Sig_transdc_His_kin-like_C"/>
</dbReference>
<dbReference type="CDD" id="cd00082">
    <property type="entry name" value="HisKA"/>
    <property type="match status" value="1"/>
</dbReference>
<dbReference type="GO" id="GO:0005886">
    <property type="term" value="C:plasma membrane"/>
    <property type="evidence" value="ECO:0007669"/>
    <property type="project" value="TreeGrafter"/>
</dbReference>
<comment type="catalytic activity">
    <reaction evidence="1">
        <text>ATP + protein L-histidine = ADP + protein N-phospho-L-histidine.</text>
        <dbReference type="EC" id="2.7.13.3"/>
    </reaction>
</comment>
<keyword evidence="7 12" id="KW-0418">Kinase</keyword>
<keyword evidence="8" id="KW-0067">ATP-binding</keyword>
<evidence type="ECO:0000256" key="3">
    <source>
        <dbReference type="ARBA" id="ARBA00012438"/>
    </source>
</evidence>
<dbReference type="InterPro" id="IPR036097">
    <property type="entry name" value="HisK_dim/P_sf"/>
</dbReference>
<dbReference type="Gene3D" id="3.30.565.10">
    <property type="entry name" value="Histidine kinase-like ATPase, C-terminal domain"/>
    <property type="match status" value="1"/>
</dbReference>
<dbReference type="SMART" id="SM00388">
    <property type="entry name" value="HisKA"/>
    <property type="match status" value="1"/>
</dbReference>
<dbReference type="FunFam" id="3.30.565.10:FF:000006">
    <property type="entry name" value="Sensor histidine kinase WalK"/>
    <property type="match status" value="1"/>
</dbReference>
<dbReference type="PANTHER" id="PTHR43047">
    <property type="entry name" value="TWO-COMPONENT HISTIDINE PROTEIN KINASE"/>
    <property type="match status" value="1"/>
</dbReference>
<evidence type="ECO:0000313" key="13">
    <source>
        <dbReference type="Proteomes" id="UP000248795"/>
    </source>
</evidence>
<dbReference type="InterPro" id="IPR005467">
    <property type="entry name" value="His_kinase_dom"/>
</dbReference>
<feature type="domain" description="Histidine kinase" evidence="11">
    <location>
        <begin position="68"/>
        <end position="286"/>
    </location>
</feature>
<name>A0A2W2BQ77_9HYPH</name>
<evidence type="ECO:0000259" key="11">
    <source>
        <dbReference type="PROSITE" id="PS50109"/>
    </source>
</evidence>
<dbReference type="EMBL" id="QKVK01000001">
    <property type="protein sequence ID" value="PZF78339.1"/>
    <property type="molecule type" value="Genomic_DNA"/>
</dbReference>
<sequence>MRLQMIPVTFGCVMRTFGPKWFKDGSLIGEFSDHLGLAIPQRKQAMALQAAKVDAELASKAKSEFIANMSHELRTPLNAIIGFSDMLHTRTATSPEKVHQYTGYIKQAAEHLLELINGILDVSKIQAGKLAVEKEQVELGPVLASCLLIVDARARDKHISVEHRVDDDLPPLAADPLRLKQILINLLGNAVKFTPENGHVRITAAATAASAVIVVEDTGIGMTPAEVETALRPFGQVDSGFNKRHEGTGLGLPIAFALARLHGGDLRIQSEKGQGTRISVRLPLALPAEPEPHIH</sequence>
<dbReference type="AlphaFoldDB" id="A0A2W2BQ77"/>
<dbReference type="FunFam" id="1.10.287.130:FF:000038">
    <property type="entry name" value="Sensory transduction histidine kinase"/>
    <property type="match status" value="1"/>
</dbReference>
<protein>
    <recommendedName>
        <fullName evidence="3">histidine kinase</fullName>
        <ecNumber evidence="3">2.7.13.3</ecNumber>
    </recommendedName>
</protein>
<dbReference type="Pfam" id="PF02518">
    <property type="entry name" value="HATPase_c"/>
    <property type="match status" value="1"/>
</dbReference>
<dbReference type="CDD" id="cd16922">
    <property type="entry name" value="HATPase_EvgS-ArcB-TorS-like"/>
    <property type="match status" value="1"/>
</dbReference>
<dbReference type="PRINTS" id="PR00344">
    <property type="entry name" value="BCTRLSENSOR"/>
</dbReference>
<dbReference type="EC" id="2.7.13.3" evidence="3"/>
<evidence type="ECO:0000256" key="8">
    <source>
        <dbReference type="ARBA" id="ARBA00022840"/>
    </source>
</evidence>
<dbReference type="InterPro" id="IPR003594">
    <property type="entry name" value="HATPase_dom"/>
</dbReference>
<dbReference type="GO" id="GO:0000155">
    <property type="term" value="F:phosphorelay sensor kinase activity"/>
    <property type="evidence" value="ECO:0007669"/>
    <property type="project" value="InterPro"/>
</dbReference>
<evidence type="ECO:0000256" key="6">
    <source>
        <dbReference type="ARBA" id="ARBA00022741"/>
    </source>
</evidence>